<protein>
    <submittedName>
        <fullName evidence="2">Uncharacterized protein</fullName>
    </submittedName>
</protein>
<proteinExistence type="predicted"/>
<sequence length="104" mass="10901">MESPMAGAKGRSGGARPGAGRPPKAPECLTVNDAHGTPESFLESVMNDKSADARIRVDAAKALLSAKLRMSESKGKKQSRLEDAEKVASKFAAGRPPLRVVGDK</sequence>
<dbReference type="KEGG" id="lhk:LHK_01776"/>
<reference evidence="2 3" key="1">
    <citation type="journal article" date="2009" name="PLoS Genet.">
        <title>The complete genome and proteome of Laribacter hongkongensis reveal potential mechanisms for adaptations to different temperatures and habitats.</title>
        <authorList>
            <person name="Woo P.C."/>
            <person name="Lau S.K."/>
            <person name="Tse H."/>
            <person name="Teng J.L."/>
            <person name="Curreem S.O."/>
            <person name="Tsang A.K."/>
            <person name="Fan R.Y."/>
            <person name="Wong G.K."/>
            <person name="Huang Y."/>
            <person name="Loman N.J."/>
            <person name="Snyder L.A."/>
            <person name="Cai J.J."/>
            <person name="Huang J.D."/>
            <person name="Mak W."/>
            <person name="Pallen M.J."/>
            <person name="Lok S."/>
            <person name="Yuen K.Y."/>
        </authorList>
    </citation>
    <scope>NUCLEOTIDE SEQUENCE [LARGE SCALE GENOMIC DNA]</scope>
    <source>
        <strain evidence="2 3">HLHK9</strain>
    </source>
</reference>
<evidence type="ECO:0000256" key="1">
    <source>
        <dbReference type="SAM" id="MobiDB-lite"/>
    </source>
</evidence>
<evidence type="ECO:0000313" key="3">
    <source>
        <dbReference type="Proteomes" id="UP000002010"/>
    </source>
</evidence>
<evidence type="ECO:0000313" key="2">
    <source>
        <dbReference type="EMBL" id="ACO74760.1"/>
    </source>
</evidence>
<name>C1D8H0_LARHH</name>
<dbReference type="HOGENOM" id="CLU_173248_0_0_4"/>
<keyword evidence="3" id="KW-1185">Reference proteome</keyword>
<accession>C1D8H0</accession>
<dbReference type="Proteomes" id="UP000002010">
    <property type="component" value="Chromosome"/>
</dbReference>
<dbReference type="EMBL" id="CP001154">
    <property type="protein sequence ID" value="ACO74760.1"/>
    <property type="molecule type" value="Genomic_DNA"/>
</dbReference>
<feature type="region of interest" description="Disordered" evidence="1">
    <location>
        <begin position="1"/>
        <end position="35"/>
    </location>
</feature>
<gene>
    <name evidence="2" type="ordered locus">LHK_01776</name>
</gene>
<organism evidence="2 3">
    <name type="scientific">Laribacter hongkongensis (strain HLHK9)</name>
    <dbReference type="NCBI Taxonomy" id="557598"/>
    <lineage>
        <taxon>Bacteria</taxon>
        <taxon>Pseudomonadati</taxon>
        <taxon>Pseudomonadota</taxon>
        <taxon>Betaproteobacteria</taxon>
        <taxon>Neisseriales</taxon>
        <taxon>Aquaspirillaceae</taxon>
        <taxon>Laribacter</taxon>
    </lineage>
</organism>
<dbReference type="AlphaFoldDB" id="C1D8H0"/>
<dbReference type="STRING" id="557598.LHK_01776"/>